<proteinExistence type="predicted"/>
<reference evidence="2" key="1">
    <citation type="journal article" date="2013" name="Nat. Commun.">
        <title>Whole-genome sequencing of Oryza brachyantha reveals mechanisms underlying Oryza genome evolution.</title>
        <authorList>
            <person name="Chen J."/>
            <person name="Huang Q."/>
            <person name="Gao D."/>
            <person name="Wang J."/>
            <person name="Lang Y."/>
            <person name="Liu T."/>
            <person name="Li B."/>
            <person name="Bai Z."/>
            <person name="Luis Goicoechea J."/>
            <person name="Liang C."/>
            <person name="Chen C."/>
            <person name="Zhang W."/>
            <person name="Sun S."/>
            <person name="Liao Y."/>
            <person name="Zhang X."/>
            <person name="Yang L."/>
            <person name="Song C."/>
            <person name="Wang M."/>
            <person name="Shi J."/>
            <person name="Liu G."/>
            <person name="Liu J."/>
            <person name="Zhou H."/>
            <person name="Zhou W."/>
            <person name="Yu Q."/>
            <person name="An N."/>
            <person name="Chen Y."/>
            <person name="Cai Q."/>
            <person name="Wang B."/>
            <person name="Liu B."/>
            <person name="Min J."/>
            <person name="Huang Y."/>
            <person name="Wu H."/>
            <person name="Li Z."/>
            <person name="Zhang Y."/>
            <person name="Yin Y."/>
            <person name="Song W."/>
            <person name="Jiang J."/>
            <person name="Jackson S.A."/>
            <person name="Wing R.A."/>
            <person name="Wang J."/>
            <person name="Chen M."/>
        </authorList>
    </citation>
    <scope>NUCLEOTIDE SEQUENCE [LARGE SCALE GENOMIC DNA]</scope>
    <source>
        <strain evidence="2">cv. IRGC 101232</strain>
    </source>
</reference>
<dbReference type="EnsemblPlants" id="OB07G27430.1">
    <property type="protein sequence ID" value="OB07G27430.1"/>
    <property type="gene ID" value="OB07G27430"/>
</dbReference>
<accession>J3MMW1</accession>
<feature type="region of interest" description="Disordered" evidence="1">
    <location>
        <begin position="1"/>
        <end position="30"/>
    </location>
</feature>
<keyword evidence="3" id="KW-1185">Reference proteome</keyword>
<dbReference type="Proteomes" id="UP000006038">
    <property type="component" value="Chromosome 7"/>
</dbReference>
<reference evidence="2" key="2">
    <citation type="submission" date="2013-04" db="UniProtKB">
        <authorList>
            <consortium name="EnsemblPlants"/>
        </authorList>
    </citation>
    <scope>IDENTIFICATION</scope>
</reference>
<dbReference type="Gramene" id="OB07G27430.1">
    <property type="protein sequence ID" value="OB07G27430.1"/>
    <property type="gene ID" value="OB07G27430"/>
</dbReference>
<evidence type="ECO:0000313" key="2">
    <source>
        <dbReference type="EnsemblPlants" id="OB07G27430.1"/>
    </source>
</evidence>
<name>J3MMW1_ORYBR</name>
<protein>
    <submittedName>
        <fullName evidence="2">Uncharacterized protein</fullName>
    </submittedName>
</protein>
<evidence type="ECO:0000313" key="3">
    <source>
        <dbReference type="Proteomes" id="UP000006038"/>
    </source>
</evidence>
<dbReference type="AlphaFoldDB" id="J3MMW1"/>
<organism evidence="2">
    <name type="scientific">Oryza brachyantha</name>
    <name type="common">malo sina</name>
    <dbReference type="NCBI Taxonomy" id="4533"/>
    <lineage>
        <taxon>Eukaryota</taxon>
        <taxon>Viridiplantae</taxon>
        <taxon>Streptophyta</taxon>
        <taxon>Embryophyta</taxon>
        <taxon>Tracheophyta</taxon>
        <taxon>Spermatophyta</taxon>
        <taxon>Magnoliopsida</taxon>
        <taxon>Liliopsida</taxon>
        <taxon>Poales</taxon>
        <taxon>Poaceae</taxon>
        <taxon>BOP clade</taxon>
        <taxon>Oryzoideae</taxon>
        <taxon>Oryzeae</taxon>
        <taxon>Oryzinae</taxon>
        <taxon>Oryza</taxon>
    </lineage>
</organism>
<evidence type="ECO:0000256" key="1">
    <source>
        <dbReference type="SAM" id="MobiDB-lite"/>
    </source>
</evidence>
<sequence length="77" mass="7300">MKPIPGSGGQSTGGSAGGSHSTGALKPSRSSRVGEFILEAAGRVAFDAATDRLASAGLGPLALDSAGGIDSASSLEG</sequence>
<dbReference type="HOGENOM" id="CLU_2642076_0_0_1"/>
<feature type="compositionally biased region" description="Gly residues" evidence="1">
    <location>
        <begin position="1"/>
        <end position="17"/>
    </location>
</feature>